<keyword evidence="5" id="KW-0547">Nucleotide-binding</keyword>
<dbReference type="GO" id="GO:0050660">
    <property type="term" value="F:flavin adenine dinucleotide binding"/>
    <property type="evidence" value="ECO:0007669"/>
    <property type="project" value="TreeGrafter"/>
</dbReference>
<keyword evidence="9" id="KW-1185">Reference proteome</keyword>
<evidence type="ECO:0000256" key="1">
    <source>
        <dbReference type="ARBA" id="ARBA00007532"/>
    </source>
</evidence>
<dbReference type="EMBL" id="WSEL01000009">
    <property type="protein sequence ID" value="MVQ30885.1"/>
    <property type="molecule type" value="Genomic_DNA"/>
</dbReference>
<dbReference type="InterPro" id="IPR036188">
    <property type="entry name" value="FAD/NAD-bd_sf"/>
</dbReference>
<dbReference type="InterPro" id="IPR016156">
    <property type="entry name" value="FAD/NAD-linked_Rdtase_dimer_sf"/>
</dbReference>
<dbReference type="PANTHER" id="PTHR22912">
    <property type="entry name" value="DISULFIDE OXIDOREDUCTASE"/>
    <property type="match status" value="1"/>
</dbReference>
<dbReference type="GO" id="GO:0004148">
    <property type="term" value="F:dihydrolipoyl dehydrogenase (NADH) activity"/>
    <property type="evidence" value="ECO:0007669"/>
    <property type="project" value="TreeGrafter"/>
</dbReference>
<comment type="caution">
    <text evidence="8">The sequence shown here is derived from an EMBL/GenBank/DDBJ whole genome shotgun (WGS) entry which is preliminary data.</text>
</comment>
<dbReference type="InterPro" id="IPR004099">
    <property type="entry name" value="Pyr_nucl-diS_OxRdtase_dimer"/>
</dbReference>
<evidence type="ECO:0000259" key="6">
    <source>
        <dbReference type="Pfam" id="PF02852"/>
    </source>
</evidence>
<reference evidence="8 9" key="1">
    <citation type="submission" date="2019-12" db="EMBL/GenBank/DDBJ databases">
        <authorList>
            <person name="Huq M.A."/>
        </authorList>
    </citation>
    <scope>NUCLEOTIDE SEQUENCE [LARGE SCALE GENOMIC DNA]</scope>
    <source>
        <strain evidence="8 9">MAH-25</strain>
    </source>
</reference>
<dbReference type="Pfam" id="PF07992">
    <property type="entry name" value="Pyr_redox_2"/>
    <property type="match status" value="1"/>
</dbReference>
<feature type="binding site" evidence="5">
    <location>
        <position position="309"/>
    </location>
    <ligand>
        <name>FAD</name>
        <dbReference type="ChEBI" id="CHEBI:57692"/>
    </ligand>
</feature>
<evidence type="ECO:0000259" key="7">
    <source>
        <dbReference type="Pfam" id="PF07992"/>
    </source>
</evidence>
<feature type="binding site" evidence="5">
    <location>
        <position position="268"/>
    </location>
    <ligand>
        <name>NAD(+)</name>
        <dbReference type="ChEBI" id="CHEBI:57540"/>
    </ligand>
</feature>
<comment type="similarity">
    <text evidence="1">Belongs to the class-I pyridine nucleotide-disulfide oxidoreductase family.</text>
</comment>
<dbReference type="PIRSF" id="PIRSF000350">
    <property type="entry name" value="Mercury_reductase_MerA"/>
    <property type="match status" value="1"/>
</dbReference>
<dbReference type="GO" id="GO:0006103">
    <property type="term" value="P:2-oxoglutarate metabolic process"/>
    <property type="evidence" value="ECO:0007669"/>
    <property type="project" value="TreeGrafter"/>
</dbReference>
<protein>
    <submittedName>
        <fullName evidence="8">FAD-dependent oxidoreductase</fullName>
    </submittedName>
</protein>
<comment type="cofactor">
    <cofactor evidence="5">
        <name>FAD</name>
        <dbReference type="ChEBI" id="CHEBI:57692"/>
    </cofactor>
    <text evidence="5">Binds 1 FAD per subunit.</text>
</comment>
<proteinExistence type="inferred from homology"/>
<organism evidence="8 9">
    <name type="scientific">Ramlibacter pinisoli</name>
    <dbReference type="NCBI Taxonomy" id="2682844"/>
    <lineage>
        <taxon>Bacteria</taxon>
        <taxon>Pseudomonadati</taxon>
        <taxon>Pseudomonadota</taxon>
        <taxon>Betaproteobacteria</taxon>
        <taxon>Burkholderiales</taxon>
        <taxon>Comamonadaceae</taxon>
        <taxon>Ramlibacter</taxon>
    </lineage>
</organism>
<dbReference type="RefSeq" id="WP_157398990.1">
    <property type="nucleotide sequence ID" value="NZ_WSEL01000009.1"/>
</dbReference>
<keyword evidence="2" id="KW-0285">Flavoprotein</keyword>
<evidence type="ECO:0000256" key="2">
    <source>
        <dbReference type="ARBA" id="ARBA00022630"/>
    </source>
</evidence>
<dbReference type="PRINTS" id="PR00368">
    <property type="entry name" value="FADPNR"/>
</dbReference>
<evidence type="ECO:0000313" key="8">
    <source>
        <dbReference type="EMBL" id="MVQ30885.1"/>
    </source>
</evidence>
<dbReference type="AlphaFoldDB" id="A0A6N8IWF9"/>
<dbReference type="SUPFAM" id="SSF55424">
    <property type="entry name" value="FAD/NAD-linked reductases, dimerisation (C-terminal) domain"/>
    <property type="match status" value="1"/>
</dbReference>
<evidence type="ECO:0000256" key="5">
    <source>
        <dbReference type="PIRSR" id="PIRSR000350-3"/>
    </source>
</evidence>
<dbReference type="SUPFAM" id="SSF51905">
    <property type="entry name" value="FAD/NAD(P)-binding domain"/>
    <property type="match status" value="1"/>
</dbReference>
<dbReference type="Pfam" id="PF02852">
    <property type="entry name" value="Pyr_redox_dim"/>
    <property type="match status" value="1"/>
</dbReference>
<sequence length="474" mass="49639">MDSYDVLVIGSGPAGVAAALRAADQGARTALVTRGAFGGMAANDGPVPVRTLAHAARLLREARQLGRYGIVTSEPVVDYPQLLDRVRQVVDEVRRRSAYRAQIDAAGVTVRDNAGMLRFVAPQVVESAGGTRLTARHFILCTGGVARRLAVPGGELAATHSDAWSLTAVPESMLVIGAGATGAQVASIFHAFGTRVQLFQTGPRILPTEDEAVSAAMAQAFRDAGIVVHEGLGAVESFEQAAGGIRMRYSRGQAHESAEAALAVLAVGWRADTADLGLDAAGVELDARGFVRVDAQLRTSQPHIYAAGDVTGRLMLVPQALHDGFVAATNALGGSMAADYSVSPVGSFTDPEYAQVGLTETRARAKHDCLVTVVPFDATTRTIIDGRTTGFCKLIVDRPSGQILGCHIVGERAVDIVQAAAIAMAGAMPVDRLAFLPISFPTYPGVLARAAASATRELRLGTDARSARMEHYPP</sequence>
<feature type="domain" description="Pyridine nucleotide-disulphide oxidoreductase dimerisation" evidence="6">
    <location>
        <begin position="344"/>
        <end position="445"/>
    </location>
</feature>
<dbReference type="InterPro" id="IPR050151">
    <property type="entry name" value="Class-I_Pyr_Nuc-Dis_Oxidored"/>
</dbReference>
<dbReference type="Gene3D" id="3.50.50.60">
    <property type="entry name" value="FAD/NAD(P)-binding domain"/>
    <property type="match status" value="2"/>
</dbReference>
<dbReference type="Gene3D" id="3.30.390.30">
    <property type="match status" value="1"/>
</dbReference>
<evidence type="ECO:0000313" key="9">
    <source>
        <dbReference type="Proteomes" id="UP000469385"/>
    </source>
</evidence>
<accession>A0A6N8IWF9</accession>
<dbReference type="InterPro" id="IPR001100">
    <property type="entry name" value="Pyr_nuc-diS_OxRdtase"/>
</dbReference>
<evidence type="ECO:0000256" key="4">
    <source>
        <dbReference type="ARBA" id="ARBA00023027"/>
    </source>
</evidence>
<dbReference type="PRINTS" id="PR00411">
    <property type="entry name" value="PNDRDTASEI"/>
</dbReference>
<gene>
    <name evidence="8" type="ORF">GON04_15600</name>
</gene>
<dbReference type="Proteomes" id="UP000469385">
    <property type="component" value="Unassembled WGS sequence"/>
</dbReference>
<evidence type="ECO:0000256" key="3">
    <source>
        <dbReference type="ARBA" id="ARBA00022827"/>
    </source>
</evidence>
<feature type="domain" description="FAD/NAD(P)-binding" evidence="7">
    <location>
        <begin position="4"/>
        <end position="324"/>
    </location>
</feature>
<dbReference type="InterPro" id="IPR023753">
    <property type="entry name" value="FAD/NAD-binding_dom"/>
</dbReference>
<keyword evidence="4 5" id="KW-0520">NAD</keyword>
<keyword evidence="3 5" id="KW-0274">FAD</keyword>
<feature type="binding site" evidence="5">
    <location>
        <position position="115"/>
    </location>
    <ligand>
        <name>FAD</name>
        <dbReference type="ChEBI" id="CHEBI:57692"/>
    </ligand>
</feature>
<dbReference type="PANTHER" id="PTHR22912:SF151">
    <property type="entry name" value="DIHYDROLIPOYL DEHYDROGENASE, MITOCHONDRIAL"/>
    <property type="match status" value="1"/>
</dbReference>
<name>A0A6N8IWF9_9BURK</name>